<dbReference type="Gene3D" id="3.30.70.330">
    <property type="match status" value="1"/>
</dbReference>
<dbReference type="GO" id="GO:0003723">
    <property type="term" value="F:RNA binding"/>
    <property type="evidence" value="ECO:0007669"/>
    <property type="project" value="UniProtKB-UniRule"/>
</dbReference>
<feature type="domain" description="RRM" evidence="3">
    <location>
        <begin position="20"/>
        <end position="102"/>
    </location>
</feature>
<dbReference type="GeneID" id="17292507"/>
<dbReference type="InterPro" id="IPR035979">
    <property type="entry name" value="RBD_domain_sf"/>
</dbReference>
<evidence type="ECO:0000313" key="6">
    <source>
        <dbReference type="Proteomes" id="UP000011087"/>
    </source>
</evidence>
<dbReference type="eggNOG" id="KOG4676">
    <property type="taxonomic scope" value="Eukaryota"/>
</dbReference>
<dbReference type="InterPro" id="IPR012677">
    <property type="entry name" value="Nucleotide-bd_a/b_plait_sf"/>
</dbReference>
<dbReference type="EnsemblProtists" id="EKX35755">
    <property type="protein sequence ID" value="EKX35755"/>
    <property type="gene ID" value="GUITHDRAFT_118030"/>
</dbReference>
<reference evidence="5" key="3">
    <citation type="submission" date="2015-06" db="UniProtKB">
        <authorList>
            <consortium name="EnsemblProtists"/>
        </authorList>
    </citation>
    <scope>IDENTIFICATION</scope>
</reference>
<feature type="region of interest" description="Disordered" evidence="2">
    <location>
        <begin position="138"/>
        <end position="254"/>
    </location>
</feature>
<dbReference type="Pfam" id="PF00076">
    <property type="entry name" value="RRM_1"/>
    <property type="match status" value="1"/>
</dbReference>
<evidence type="ECO:0000313" key="4">
    <source>
        <dbReference type="EMBL" id="EKX35755.1"/>
    </source>
</evidence>
<dbReference type="OMA" id="WPRNNAR"/>
<feature type="compositionally biased region" description="Basic and acidic residues" evidence="2">
    <location>
        <begin position="212"/>
        <end position="247"/>
    </location>
</feature>
<evidence type="ECO:0000313" key="5">
    <source>
        <dbReference type="EnsemblProtists" id="EKX35755"/>
    </source>
</evidence>
<evidence type="ECO:0000256" key="2">
    <source>
        <dbReference type="SAM" id="MobiDB-lite"/>
    </source>
</evidence>
<feature type="compositionally biased region" description="Basic and acidic residues" evidence="2">
    <location>
        <begin position="192"/>
        <end position="206"/>
    </location>
</feature>
<dbReference type="HOGENOM" id="CLU_1095992_0_0_1"/>
<dbReference type="RefSeq" id="XP_005822735.1">
    <property type="nucleotide sequence ID" value="XM_005822678.1"/>
</dbReference>
<reference evidence="4 6" key="1">
    <citation type="journal article" date="2012" name="Nature">
        <title>Algal genomes reveal evolutionary mosaicism and the fate of nucleomorphs.</title>
        <authorList>
            <consortium name="DOE Joint Genome Institute"/>
            <person name="Curtis B.A."/>
            <person name="Tanifuji G."/>
            <person name="Burki F."/>
            <person name="Gruber A."/>
            <person name="Irimia M."/>
            <person name="Maruyama S."/>
            <person name="Arias M.C."/>
            <person name="Ball S.G."/>
            <person name="Gile G.H."/>
            <person name="Hirakawa Y."/>
            <person name="Hopkins J.F."/>
            <person name="Kuo A."/>
            <person name="Rensing S.A."/>
            <person name="Schmutz J."/>
            <person name="Symeonidi A."/>
            <person name="Elias M."/>
            <person name="Eveleigh R.J."/>
            <person name="Herman E.K."/>
            <person name="Klute M.J."/>
            <person name="Nakayama T."/>
            <person name="Obornik M."/>
            <person name="Reyes-Prieto A."/>
            <person name="Armbrust E.V."/>
            <person name="Aves S.J."/>
            <person name="Beiko R.G."/>
            <person name="Coutinho P."/>
            <person name="Dacks J.B."/>
            <person name="Durnford D.G."/>
            <person name="Fast N.M."/>
            <person name="Green B.R."/>
            <person name="Grisdale C.J."/>
            <person name="Hempel F."/>
            <person name="Henrissat B."/>
            <person name="Hoppner M.P."/>
            <person name="Ishida K."/>
            <person name="Kim E."/>
            <person name="Koreny L."/>
            <person name="Kroth P.G."/>
            <person name="Liu Y."/>
            <person name="Malik S.B."/>
            <person name="Maier U.G."/>
            <person name="McRose D."/>
            <person name="Mock T."/>
            <person name="Neilson J.A."/>
            <person name="Onodera N.T."/>
            <person name="Poole A.M."/>
            <person name="Pritham E.J."/>
            <person name="Richards T.A."/>
            <person name="Rocap G."/>
            <person name="Roy S.W."/>
            <person name="Sarai C."/>
            <person name="Schaack S."/>
            <person name="Shirato S."/>
            <person name="Slamovits C.H."/>
            <person name="Spencer D.F."/>
            <person name="Suzuki S."/>
            <person name="Worden A.Z."/>
            <person name="Zauner S."/>
            <person name="Barry K."/>
            <person name="Bell C."/>
            <person name="Bharti A.K."/>
            <person name="Crow J.A."/>
            <person name="Grimwood J."/>
            <person name="Kramer R."/>
            <person name="Lindquist E."/>
            <person name="Lucas S."/>
            <person name="Salamov A."/>
            <person name="McFadden G.I."/>
            <person name="Lane C.E."/>
            <person name="Keeling P.J."/>
            <person name="Gray M.W."/>
            <person name="Grigoriev I.V."/>
            <person name="Archibald J.M."/>
        </authorList>
    </citation>
    <scope>NUCLEOTIDE SEQUENCE</scope>
    <source>
        <strain evidence="4 6">CCMP2712</strain>
    </source>
</reference>
<dbReference type="PaxDb" id="55529-EKX35755"/>
<evidence type="ECO:0000259" key="3">
    <source>
        <dbReference type="PROSITE" id="PS50102"/>
    </source>
</evidence>
<organism evidence="4">
    <name type="scientific">Guillardia theta (strain CCMP2712)</name>
    <name type="common">Cryptophyte</name>
    <dbReference type="NCBI Taxonomy" id="905079"/>
    <lineage>
        <taxon>Eukaryota</taxon>
        <taxon>Cryptophyceae</taxon>
        <taxon>Pyrenomonadales</taxon>
        <taxon>Geminigeraceae</taxon>
        <taxon>Guillardia</taxon>
    </lineage>
</organism>
<protein>
    <recommendedName>
        <fullName evidence="3">RRM domain-containing protein</fullName>
    </recommendedName>
</protein>
<dbReference type="PANTHER" id="PTHR32343">
    <property type="entry name" value="SERINE/ARGININE-RICH SPLICING FACTOR"/>
    <property type="match status" value="1"/>
</dbReference>
<sequence length="254" mass="27432">MIGPYGPNHTAALLAEGASCTIYVGNLNPSITAEQLNQFFSAVCGQVLHVRMAGDDPATAFRFDRTRFAFVQFLSKEQADIAMTLSGTILGGLPIKCGPAKNPIVQPRSVLPSAGQAAGVDDSALEQLKAAQERIAAKISAKTQKSEEASAGQGGGRRSKSPVQVQGKGQERPKQRPSQQKQGSKKSQQRSAQEEFEQRQKADRKDKKDKKDKKSKDKRDRKDRDDSPEARETEPKDEGKSESKHEANGVGGGS</sequence>
<dbReference type="SUPFAM" id="SSF54928">
    <property type="entry name" value="RNA-binding domain, RBD"/>
    <property type="match status" value="1"/>
</dbReference>
<dbReference type="PANTHER" id="PTHR32343:SF22">
    <property type="entry name" value="LD29830P"/>
    <property type="match status" value="1"/>
</dbReference>
<dbReference type="AlphaFoldDB" id="L1IIW6"/>
<accession>L1IIW6</accession>
<name>L1IIW6_GUITC</name>
<dbReference type="SMART" id="SM00360">
    <property type="entry name" value="RRM"/>
    <property type="match status" value="1"/>
</dbReference>
<dbReference type="Proteomes" id="UP000011087">
    <property type="component" value="Unassembled WGS sequence"/>
</dbReference>
<keyword evidence="6" id="KW-1185">Reference proteome</keyword>
<evidence type="ECO:0000256" key="1">
    <source>
        <dbReference type="PROSITE-ProRule" id="PRU00176"/>
    </source>
</evidence>
<reference evidence="6" key="2">
    <citation type="submission" date="2012-11" db="EMBL/GenBank/DDBJ databases">
        <authorList>
            <person name="Kuo A."/>
            <person name="Curtis B.A."/>
            <person name="Tanifuji G."/>
            <person name="Burki F."/>
            <person name="Gruber A."/>
            <person name="Irimia M."/>
            <person name="Maruyama S."/>
            <person name="Arias M.C."/>
            <person name="Ball S.G."/>
            <person name="Gile G.H."/>
            <person name="Hirakawa Y."/>
            <person name="Hopkins J.F."/>
            <person name="Rensing S.A."/>
            <person name="Schmutz J."/>
            <person name="Symeonidi A."/>
            <person name="Elias M."/>
            <person name="Eveleigh R.J."/>
            <person name="Herman E.K."/>
            <person name="Klute M.J."/>
            <person name="Nakayama T."/>
            <person name="Obornik M."/>
            <person name="Reyes-Prieto A."/>
            <person name="Armbrust E.V."/>
            <person name="Aves S.J."/>
            <person name="Beiko R.G."/>
            <person name="Coutinho P."/>
            <person name="Dacks J.B."/>
            <person name="Durnford D.G."/>
            <person name="Fast N.M."/>
            <person name="Green B.R."/>
            <person name="Grisdale C."/>
            <person name="Hempe F."/>
            <person name="Henrissat B."/>
            <person name="Hoppner M.P."/>
            <person name="Ishida K.-I."/>
            <person name="Kim E."/>
            <person name="Koreny L."/>
            <person name="Kroth P.G."/>
            <person name="Liu Y."/>
            <person name="Malik S.-B."/>
            <person name="Maier U.G."/>
            <person name="McRose D."/>
            <person name="Mock T."/>
            <person name="Neilson J.A."/>
            <person name="Onodera N.T."/>
            <person name="Poole A.M."/>
            <person name="Pritham E.J."/>
            <person name="Richards T.A."/>
            <person name="Rocap G."/>
            <person name="Roy S.W."/>
            <person name="Sarai C."/>
            <person name="Schaack S."/>
            <person name="Shirato S."/>
            <person name="Slamovits C.H."/>
            <person name="Spencer D.F."/>
            <person name="Suzuki S."/>
            <person name="Worden A.Z."/>
            <person name="Zauner S."/>
            <person name="Barry K."/>
            <person name="Bell C."/>
            <person name="Bharti A.K."/>
            <person name="Crow J.A."/>
            <person name="Grimwood J."/>
            <person name="Kramer R."/>
            <person name="Lindquist E."/>
            <person name="Lucas S."/>
            <person name="Salamov A."/>
            <person name="McFadden G.I."/>
            <person name="Lane C.E."/>
            <person name="Keeling P.J."/>
            <person name="Gray M.W."/>
            <person name="Grigoriev I.V."/>
            <person name="Archibald J.M."/>
        </authorList>
    </citation>
    <scope>NUCLEOTIDE SEQUENCE</scope>
    <source>
        <strain evidence="6">CCMP2712</strain>
    </source>
</reference>
<proteinExistence type="predicted"/>
<dbReference type="InterPro" id="IPR000504">
    <property type="entry name" value="RRM_dom"/>
</dbReference>
<dbReference type="STRING" id="905079.L1IIW6"/>
<dbReference type="OrthoDB" id="7763451at2759"/>
<dbReference type="PROSITE" id="PS50102">
    <property type="entry name" value="RRM"/>
    <property type="match status" value="1"/>
</dbReference>
<dbReference type="KEGG" id="gtt:GUITHDRAFT_118030"/>
<gene>
    <name evidence="4" type="ORF">GUITHDRAFT_118030</name>
</gene>
<dbReference type="EMBL" id="JH993084">
    <property type="protein sequence ID" value="EKX35755.1"/>
    <property type="molecule type" value="Genomic_DNA"/>
</dbReference>
<keyword evidence="1" id="KW-0694">RNA-binding</keyword>